<reference evidence="9 10" key="1">
    <citation type="submission" date="2024-02" db="EMBL/GenBank/DDBJ databases">
        <title>High-quality chromosome-scale genome assembly of Pensacola bahiagrass (Paspalum notatum Flugge var. saurae).</title>
        <authorList>
            <person name="Vega J.M."/>
            <person name="Podio M."/>
            <person name="Orjuela J."/>
            <person name="Siena L.A."/>
            <person name="Pessino S.C."/>
            <person name="Combes M.C."/>
            <person name="Mariac C."/>
            <person name="Albertini E."/>
            <person name="Pupilli F."/>
            <person name="Ortiz J.P.A."/>
            <person name="Leblanc O."/>
        </authorList>
    </citation>
    <scope>NUCLEOTIDE SEQUENCE [LARGE SCALE GENOMIC DNA]</scope>
    <source>
        <strain evidence="9">R1</strain>
        <tissue evidence="9">Leaf</tissue>
    </source>
</reference>
<evidence type="ECO:0000259" key="8">
    <source>
        <dbReference type="PROSITE" id="PS50927"/>
    </source>
</evidence>
<evidence type="ECO:0000256" key="6">
    <source>
        <dbReference type="ARBA" id="ARBA00048679"/>
    </source>
</evidence>
<dbReference type="Proteomes" id="UP001341281">
    <property type="component" value="Chromosome 09"/>
</dbReference>
<feature type="region of interest" description="Disordered" evidence="7">
    <location>
        <begin position="163"/>
        <end position="183"/>
    </location>
</feature>
<keyword evidence="10" id="KW-1185">Reference proteome</keyword>
<comment type="subcellular location">
    <subcellularLocation>
        <location evidence="1">Membrane</location>
        <topology evidence="1">Single-pass type I membrane protein</topology>
    </subcellularLocation>
</comment>
<dbReference type="PROSITE" id="PS50927">
    <property type="entry name" value="BULB_LECTIN"/>
    <property type="match status" value="1"/>
</dbReference>
<dbReference type="InterPro" id="IPR036426">
    <property type="entry name" value="Bulb-type_lectin_dom_sf"/>
</dbReference>
<dbReference type="GO" id="GO:0016020">
    <property type="term" value="C:membrane"/>
    <property type="evidence" value="ECO:0007669"/>
    <property type="project" value="UniProtKB-SubCell"/>
</dbReference>
<evidence type="ECO:0000256" key="3">
    <source>
        <dbReference type="ARBA" id="ARBA00022729"/>
    </source>
</evidence>
<dbReference type="EC" id="2.7.11.1" evidence="2"/>
<dbReference type="Gene3D" id="2.90.10.10">
    <property type="entry name" value="Bulb-type lectin domain"/>
    <property type="match status" value="2"/>
</dbReference>
<evidence type="ECO:0000256" key="1">
    <source>
        <dbReference type="ARBA" id="ARBA00004479"/>
    </source>
</evidence>
<sequence length="427" mass="46150">MFVAAVDATIQSNNDLQNQLTIGSTMTSTQCLTSSSGDFVFGFYSSSSSGDPNNNTADQQLLLAIWFNLNNGDGPPAATNNKMVVVWFAKDSASNRTVVATRQSVVKFSDSGRVSLVDGGGGGQSEIELWSPSGQQPLGSALVLQDSGNLQLIAQGRRASFGDPTDTLLPGQNMSNRPGKYLQSRSTDTDFAPGRFTLNVQDDGNIVLYMKQLEVATDLGAPYWATTTFGTGKVPTLFFNDSGNLYYSFSGNESGAVNLTARRPLDSFQMYYHYAALDPDGTVRVYVHRKKNSTGGDDDGGSWDVFAHFPTDGCSRRTNFGLQGMCGPNAFCTSSSSSSSSSSQEGADERLGCECPYGYEFVDERHRYKGCRPSFVPHACSDDGGDSEFVTKEVPYTSWSNQSTYKKFMLTADAHDHAGALQRLLPE</sequence>
<keyword evidence="3" id="KW-0732">Signal</keyword>
<dbReference type="SUPFAM" id="SSF51110">
    <property type="entry name" value="alpha-D-mannose-specific plant lectins"/>
    <property type="match status" value="2"/>
</dbReference>
<evidence type="ECO:0000256" key="2">
    <source>
        <dbReference type="ARBA" id="ARBA00012513"/>
    </source>
</evidence>
<dbReference type="InterPro" id="IPR001480">
    <property type="entry name" value="Bulb-type_lectin_dom"/>
</dbReference>
<name>A0AAQ3US19_PASNO</name>
<feature type="domain" description="Bulb-type lectin" evidence="8">
    <location>
        <begin position="17"/>
        <end position="165"/>
    </location>
</feature>
<proteinExistence type="predicted"/>
<dbReference type="InterPro" id="IPR051343">
    <property type="entry name" value="G-type_lectin_kinases/EP1-like"/>
</dbReference>
<evidence type="ECO:0000256" key="7">
    <source>
        <dbReference type="SAM" id="MobiDB-lite"/>
    </source>
</evidence>
<keyword evidence="4" id="KW-0675">Receptor</keyword>
<dbReference type="AlphaFoldDB" id="A0AAQ3US19"/>
<dbReference type="GO" id="GO:0004674">
    <property type="term" value="F:protein serine/threonine kinase activity"/>
    <property type="evidence" value="ECO:0007669"/>
    <property type="project" value="UniProtKB-EC"/>
</dbReference>
<dbReference type="PANTHER" id="PTHR47976:SF77">
    <property type="entry name" value="RECEPTOR-LIKE SERINE_THREONINE-PROTEIN KINASE"/>
    <property type="match status" value="1"/>
</dbReference>
<evidence type="ECO:0000313" key="9">
    <source>
        <dbReference type="EMBL" id="WVZ95087.1"/>
    </source>
</evidence>
<evidence type="ECO:0000313" key="10">
    <source>
        <dbReference type="Proteomes" id="UP001341281"/>
    </source>
</evidence>
<protein>
    <recommendedName>
        <fullName evidence="2">non-specific serine/threonine protein kinase</fullName>
        <ecNumber evidence="2">2.7.11.1</ecNumber>
    </recommendedName>
</protein>
<evidence type="ECO:0000256" key="5">
    <source>
        <dbReference type="ARBA" id="ARBA00047899"/>
    </source>
</evidence>
<comment type="catalytic activity">
    <reaction evidence="6">
        <text>L-seryl-[protein] + ATP = O-phospho-L-seryl-[protein] + ADP + H(+)</text>
        <dbReference type="Rhea" id="RHEA:17989"/>
        <dbReference type="Rhea" id="RHEA-COMP:9863"/>
        <dbReference type="Rhea" id="RHEA-COMP:11604"/>
        <dbReference type="ChEBI" id="CHEBI:15378"/>
        <dbReference type="ChEBI" id="CHEBI:29999"/>
        <dbReference type="ChEBI" id="CHEBI:30616"/>
        <dbReference type="ChEBI" id="CHEBI:83421"/>
        <dbReference type="ChEBI" id="CHEBI:456216"/>
        <dbReference type="EC" id="2.7.11.1"/>
    </reaction>
</comment>
<dbReference type="PANTHER" id="PTHR47976">
    <property type="entry name" value="G-TYPE LECTIN S-RECEPTOR-LIKE SERINE/THREONINE-PROTEIN KINASE SD2-5"/>
    <property type="match status" value="1"/>
</dbReference>
<dbReference type="SMART" id="SM00108">
    <property type="entry name" value="B_lectin"/>
    <property type="match status" value="1"/>
</dbReference>
<comment type="catalytic activity">
    <reaction evidence="5">
        <text>L-threonyl-[protein] + ATP = O-phospho-L-threonyl-[protein] + ADP + H(+)</text>
        <dbReference type="Rhea" id="RHEA:46608"/>
        <dbReference type="Rhea" id="RHEA-COMP:11060"/>
        <dbReference type="Rhea" id="RHEA-COMP:11605"/>
        <dbReference type="ChEBI" id="CHEBI:15378"/>
        <dbReference type="ChEBI" id="CHEBI:30013"/>
        <dbReference type="ChEBI" id="CHEBI:30616"/>
        <dbReference type="ChEBI" id="CHEBI:61977"/>
        <dbReference type="ChEBI" id="CHEBI:456216"/>
        <dbReference type="EC" id="2.7.11.1"/>
    </reaction>
</comment>
<accession>A0AAQ3US19</accession>
<dbReference type="GO" id="GO:0051707">
    <property type="term" value="P:response to other organism"/>
    <property type="evidence" value="ECO:0007669"/>
    <property type="project" value="UniProtKB-ARBA"/>
</dbReference>
<gene>
    <name evidence="9" type="ORF">U9M48_040892</name>
</gene>
<organism evidence="9 10">
    <name type="scientific">Paspalum notatum var. saurae</name>
    <dbReference type="NCBI Taxonomy" id="547442"/>
    <lineage>
        <taxon>Eukaryota</taxon>
        <taxon>Viridiplantae</taxon>
        <taxon>Streptophyta</taxon>
        <taxon>Embryophyta</taxon>
        <taxon>Tracheophyta</taxon>
        <taxon>Spermatophyta</taxon>
        <taxon>Magnoliopsida</taxon>
        <taxon>Liliopsida</taxon>
        <taxon>Poales</taxon>
        <taxon>Poaceae</taxon>
        <taxon>PACMAD clade</taxon>
        <taxon>Panicoideae</taxon>
        <taxon>Andropogonodae</taxon>
        <taxon>Paspaleae</taxon>
        <taxon>Paspalinae</taxon>
        <taxon>Paspalum</taxon>
    </lineage>
</organism>
<dbReference type="EMBL" id="CP144753">
    <property type="protein sequence ID" value="WVZ95087.1"/>
    <property type="molecule type" value="Genomic_DNA"/>
</dbReference>
<evidence type="ECO:0000256" key="4">
    <source>
        <dbReference type="ARBA" id="ARBA00023170"/>
    </source>
</evidence>